<protein>
    <recommendedName>
        <fullName evidence="1">Integrase zinc-binding domain-containing protein</fullName>
    </recommendedName>
</protein>
<dbReference type="EMBL" id="JARYMX010000003">
    <property type="protein sequence ID" value="KAJ9558282.1"/>
    <property type="molecule type" value="Genomic_DNA"/>
</dbReference>
<gene>
    <name evidence="2" type="ORF">OSB04_012896</name>
</gene>
<dbReference type="AlphaFoldDB" id="A0AA38TVA1"/>
<organism evidence="2 3">
    <name type="scientific">Centaurea solstitialis</name>
    <name type="common">yellow star-thistle</name>
    <dbReference type="NCBI Taxonomy" id="347529"/>
    <lineage>
        <taxon>Eukaryota</taxon>
        <taxon>Viridiplantae</taxon>
        <taxon>Streptophyta</taxon>
        <taxon>Embryophyta</taxon>
        <taxon>Tracheophyta</taxon>
        <taxon>Spermatophyta</taxon>
        <taxon>Magnoliopsida</taxon>
        <taxon>eudicotyledons</taxon>
        <taxon>Gunneridae</taxon>
        <taxon>Pentapetalae</taxon>
        <taxon>asterids</taxon>
        <taxon>campanulids</taxon>
        <taxon>Asterales</taxon>
        <taxon>Asteraceae</taxon>
        <taxon>Carduoideae</taxon>
        <taxon>Cardueae</taxon>
        <taxon>Centaureinae</taxon>
        <taxon>Centaurea</taxon>
    </lineage>
</organism>
<comment type="caution">
    <text evidence="2">The sequence shown here is derived from an EMBL/GenBank/DDBJ whole genome shotgun (WGS) entry which is preliminary data.</text>
</comment>
<feature type="domain" description="Integrase zinc-binding" evidence="1">
    <location>
        <begin position="320"/>
        <end position="372"/>
    </location>
</feature>
<reference evidence="2" key="1">
    <citation type="submission" date="2023-03" db="EMBL/GenBank/DDBJ databases">
        <title>Chromosome-scale reference genome and RAD-based genetic map of yellow starthistle (Centaurea solstitialis) reveal putative structural variation and QTLs associated with invader traits.</title>
        <authorList>
            <person name="Reatini B."/>
            <person name="Cang F.A."/>
            <person name="Jiang Q."/>
            <person name="Mckibben M.T.W."/>
            <person name="Barker M.S."/>
            <person name="Rieseberg L.H."/>
            <person name="Dlugosch K.M."/>
        </authorList>
    </citation>
    <scope>NUCLEOTIDE SEQUENCE</scope>
    <source>
        <strain evidence="2">CAN-66</strain>
        <tissue evidence="2">Leaf</tissue>
    </source>
</reference>
<dbReference type="Proteomes" id="UP001172457">
    <property type="component" value="Chromosome 3"/>
</dbReference>
<sequence>MIHPKIETARAARNLEVKVYSRGGIEDSAMLTSKRFQMLYMEEEPVIVYVWLLREQCLVFLEFIAEKIQKVENVYKEYAIGIFEVEFRINLIPNPTKVNNVMIGMDWLGRNQAIVVCAGQLVVSKVEFGFDVILGSAPLRRLLIVWRHLGSKSYRVCMSTRRRRLSTRVASFGVRHLRVVRKKNGSHCMCGGNRKLNKVTIRSFKGQVGTVGIGCLKCRSASGIRDFTTKLCEAPILMPPEGTQRRWLVVVNDCDNEILHHPGEANVVADALSRKLSSVFLRIALLKVTMTTSFLEMIRQAQEEACRVRNQNKERVRGGTRQTLLEEAHESRFSTHYGAAEMCRDLKIDYWWPEMKLDVARYVESCLTCLKVEVEHQKPHGKM</sequence>
<dbReference type="InterPro" id="IPR041588">
    <property type="entry name" value="Integrase_H2C2"/>
</dbReference>
<name>A0AA38TVA1_9ASTR</name>
<accession>A0AA38TVA1</accession>
<dbReference type="Pfam" id="PF08284">
    <property type="entry name" value="RVP_2"/>
    <property type="match status" value="1"/>
</dbReference>
<evidence type="ECO:0000313" key="3">
    <source>
        <dbReference type="Proteomes" id="UP001172457"/>
    </source>
</evidence>
<dbReference type="InterPro" id="IPR052160">
    <property type="entry name" value="Gypsy_RT_Integrase-like"/>
</dbReference>
<dbReference type="PANTHER" id="PTHR47266">
    <property type="entry name" value="ENDONUCLEASE-RELATED"/>
    <property type="match status" value="1"/>
</dbReference>
<dbReference type="Pfam" id="PF17921">
    <property type="entry name" value="Integrase_H2C2"/>
    <property type="match status" value="1"/>
</dbReference>
<proteinExistence type="predicted"/>
<evidence type="ECO:0000313" key="2">
    <source>
        <dbReference type="EMBL" id="KAJ9558282.1"/>
    </source>
</evidence>
<dbReference type="Gene3D" id="1.10.340.70">
    <property type="match status" value="1"/>
</dbReference>
<keyword evidence="3" id="KW-1185">Reference proteome</keyword>
<evidence type="ECO:0000259" key="1">
    <source>
        <dbReference type="Pfam" id="PF17921"/>
    </source>
</evidence>